<dbReference type="EMBL" id="CM017612">
    <property type="protein sequence ID" value="TYI36891.1"/>
    <property type="molecule type" value="Genomic_DNA"/>
</dbReference>
<accession>A0A5D2R7P1</accession>
<proteinExistence type="predicted"/>
<gene>
    <name evidence="1" type="ORF">ES332_A03G173300v1</name>
</gene>
<reference evidence="1 2" key="1">
    <citation type="submission" date="2019-07" db="EMBL/GenBank/DDBJ databases">
        <title>WGS assembly of Gossypium tomentosum.</title>
        <authorList>
            <person name="Chen Z.J."/>
            <person name="Sreedasyam A."/>
            <person name="Ando A."/>
            <person name="Song Q."/>
            <person name="De L."/>
            <person name="Hulse-Kemp A."/>
            <person name="Ding M."/>
            <person name="Ye W."/>
            <person name="Kirkbride R."/>
            <person name="Jenkins J."/>
            <person name="Plott C."/>
            <person name="Lovell J."/>
            <person name="Lin Y.-M."/>
            <person name="Vaughn R."/>
            <person name="Liu B."/>
            <person name="Li W."/>
            <person name="Simpson S."/>
            <person name="Scheffler B."/>
            <person name="Saski C."/>
            <person name="Grover C."/>
            <person name="Hu G."/>
            <person name="Conover J."/>
            <person name="Carlson J."/>
            <person name="Shu S."/>
            <person name="Boston L."/>
            <person name="Williams M."/>
            <person name="Peterson D."/>
            <person name="Mcgee K."/>
            <person name="Jones D."/>
            <person name="Wendel J."/>
            <person name="Stelly D."/>
            <person name="Grimwood J."/>
            <person name="Schmutz J."/>
        </authorList>
    </citation>
    <scope>NUCLEOTIDE SEQUENCE [LARGE SCALE GENOMIC DNA]</scope>
    <source>
        <strain evidence="1">7179.01</strain>
    </source>
</reference>
<organism evidence="1 2">
    <name type="scientific">Gossypium tomentosum</name>
    <name type="common">Hawaiian cotton</name>
    <name type="synonym">Gossypium sandvicense</name>
    <dbReference type="NCBI Taxonomy" id="34277"/>
    <lineage>
        <taxon>Eukaryota</taxon>
        <taxon>Viridiplantae</taxon>
        <taxon>Streptophyta</taxon>
        <taxon>Embryophyta</taxon>
        <taxon>Tracheophyta</taxon>
        <taxon>Spermatophyta</taxon>
        <taxon>Magnoliopsida</taxon>
        <taxon>eudicotyledons</taxon>
        <taxon>Gunneridae</taxon>
        <taxon>Pentapetalae</taxon>
        <taxon>rosids</taxon>
        <taxon>malvids</taxon>
        <taxon>Malvales</taxon>
        <taxon>Malvaceae</taxon>
        <taxon>Malvoideae</taxon>
        <taxon>Gossypium</taxon>
    </lineage>
</organism>
<name>A0A5D2R7P1_GOSTO</name>
<evidence type="ECO:0000313" key="2">
    <source>
        <dbReference type="Proteomes" id="UP000322667"/>
    </source>
</evidence>
<protein>
    <submittedName>
        <fullName evidence="1">Uncharacterized protein</fullName>
    </submittedName>
</protein>
<sequence length="41" mass="4484">MESWFYGSVGLLYGGGGRGGCAWKPFVRARSTAILVYSRNL</sequence>
<dbReference type="AlphaFoldDB" id="A0A5D2R7P1"/>
<dbReference type="Proteomes" id="UP000322667">
    <property type="component" value="Chromosome A03"/>
</dbReference>
<evidence type="ECO:0000313" key="1">
    <source>
        <dbReference type="EMBL" id="TYI36891.1"/>
    </source>
</evidence>
<keyword evidence="2" id="KW-1185">Reference proteome</keyword>